<protein>
    <recommendedName>
        <fullName evidence="2">SAM domain-containing protein</fullName>
    </recommendedName>
</protein>
<accession>A0A015IA87</accession>
<dbReference type="OrthoDB" id="2350848at2759"/>
<feature type="region of interest" description="Disordered" evidence="1">
    <location>
        <begin position="255"/>
        <end position="284"/>
    </location>
</feature>
<dbReference type="InterPro" id="IPR001660">
    <property type="entry name" value="SAM"/>
</dbReference>
<dbReference type="InterPro" id="IPR013761">
    <property type="entry name" value="SAM/pointed_sf"/>
</dbReference>
<dbReference type="PROSITE" id="PS50105">
    <property type="entry name" value="SAM_DOMAIN"/>
    <property type="match status" value="1"/>
</dbReference>
<sequence length="482" mass="55682">MTELNCKYLLGICYSCQKCLYCFKLSQQEPCKCDKNKQPKRTKYPKRRQQIYQRTYKPDSLFPKANKYLFDANDKFGYNSNFEEPFSYTFCSTCNSQIQWYRNADKKVQQIQIKQNDNKVTPSDLSNEKEVENIDKKENHQIFSLVSSDTEEEDDVDDIEVDNDEDSDLEELKVQIIVKSKNIKASIAKTLNIEPASYENIMEKINSVVQKTLRKKVISKDYIVSYKAVNAREPSNELEDESDFQEFIGEYKRSSDESGFSSAEELQGRKKKKSRAIREDDLTKEEKTRSEVISTLCEMYKCNIHTTPCFIQDDRHLQLNPARLQLWAQEIINKGATYEVLLSYPIFDAKSSVSVNKNNLTTQTQVSQTVPATPTPIIIQLPSQLYPNSTQKQSTSCNSNNTNSNIHLASPNTLPSIGDFLNSLDQKHNCNVYSNFENAFLEEEITVNVIRDLSDDQLRKLGVVKIVWQKNIKQAAQRFEIY</sequence>
<evidence type="ECO:0000259" key="2">
    <source>
        <dbReference type="PROSITE" id="PS50105"/>
    </source>
</evidence>
<feature type="domain" description="SAM" evidence="2">
    <location>
        <begin position="412"/>
        <end position="482"/>
    </location>
</feature>
<dbReference type="Proteomes" id="UP000022910">
    <property type="component" value="Unassembled WGS sequence"/>
</dbReference>
<evidence type="ECO:0000256" key="1">
    <source>
        <dbReference type="SAM" id="MobiDB-lite"/>
    </source>
</evidence>
<dbReference type="HOGENOM" id="CLU_566380_0_0_1"/>
<comment type="caution">
    <text evidence="3">The sequence shown here is derived from an EMBL/GenBank/DDBJ whole genome shotgun (WGS) entry which is preliminary data.</text>
</comment>
<dbReference type="EMBL" id="JEMT01029820">
    <property type="protein sequence ID" value="EXX50700.1"/>
    <property type="molecule type" value="Genomic_DNA"/>
</dbReference>
<reference evidence="3 4" key="1">
    <citation type="submission" date="2014-02" db="EMBL/GenBank/DDBJ databases">
        <title>Single nucleus genome sequencing reveals high similarity among nuclei of an endomycorrhizal fungus.</title>
        <authorList>
            <person name="Lin K."/>
            <person name="Geurts R."/>
            <person name="Zhang Z."/>
            <person name="Limpens E."/>
            <person name="Saunders D.G."/>
            <person name="Mu D."/>
            <person name="Pang E."/>
            <person name="Cao H."/>
            <person name="Cha H."/>
            <person name="Lin T."/>
            <person name="Zhou Q."/>
            <person name="Shang Y."/>
            <person name="Li Y."/>
            <person name="Ivanov S."/>
            <person name="Sharma T."/>
            <person name="Velzen R.V."/>
            <person name="Ruijter N.D."/>
            <person name="Aanen D.K."/>
            <person name="Win J."/>
            <person name="Kamoun S."/>
            <person name="Bisseling T."/>
            <person name="Huang S."/>
        </authorList>
    </citation>
    <scope>NUCLEOTIDE SEQUENCE [LARGE SCALE GENOMIC DNA]</scope>
    <source>
        <strain evidence="4">DAOM197198w</strain>
    </source>
</reference>
<evidence type="ECO:0000313" key="3">
    <source>
        <dbReference type="EMBL" id="EXX50700.1"/>
    </source>
</evidence>
<gene>
    <name evidence="3" type="ORF">RirG_268280</name>
</gene>
<proteinExistence type="predicted"/>
<dbReference type="SMR" id="A0A015IA87"/>
<dbReference type="SUPFAM" id="SSF47769">
    <property type="entry name" value="SAM/Pointed domain"/>
    <property type="match status" value="1"/>
</dbReference>
<dbReference type="AlphaFoldDB" id="A0A015IA87"/>
<organism evidence="3 4">
    <name type="scientific">Rhizophagus irregularis (strain DAOM 197198w)</name>
    <name type="common">Glomus intraradices</name>
    <dbReference type="NCBI Taxonomy" id="1432141"/>
    <lineage>
        <taxon>Eukaryota</taxon>
        <taxon>Fungi</taxon>
        <taxon>Fungi incertae sedis</taxon>
        <taxon>Mucoromycota</taxon>
        <taxon>Glomeromycotina</taxon>
        <taxon>Glomeromycetes</taxon>
        <taxon>Glomerales</taxon>
        <taxon>Glomeraceae</taxon>
        <taxon>Rhizophagus</taxon>
    </lineage>
</organism>
<evidence type="ECO:0000313" key="4">
    <source>
        <dbReference type="Proteomes" id="UP000022910"/>
    </source>
</evidence>
<name>A0A015IA87_RHIIW</name>
<keyword evidence="4" id="KW-1185">Reference proteome</keyword>
<dbReference type="Gene3D" id="1.10.150.50">
    <property type="entry name" value="Transcription Factor, Ets-1"/>
    <property type="match status" value="1"/>
</dbReference>